<protein>
    <recommendedName>
        <fullName evidence="3">Carboxypeptidase regulatory-like domain-containing protein</fullName>
    </recommendedName>
</protein>
<evidence type="ECO:0000313" key="2">
    <source>
        <dbReference type="Proteomes" id="UP000231134"/>
    </source>
</evidence>
<evidence type="ECO:0008006" key="3">
    <source>
        <dbReference type="Google" id="ProtNLM"/>
    </source>
</evidence>
<proteinExistence type="predicted"/>
<gene>
    <name evidence="1" type="ORF">BGX16_0273</name>
</gene>
<dbReference type="EMBL" id="PGEX01000001">
    <property type="protein sequence ID" value="PJJ40354.1"/>
    <property type="molecule type" value="Genomic_DNA"/>
</dbReference>
<organism evidence="1 2">
    <name type="scientific">Hallerella succinigenes</name>
    <dbReference type="NCBI Taxonomy" id="1896222"/>
    <lineage>
        <taxon>Bacteria</taxon>
        <taxon>Pseudomonadati</taxon>
        <taxon>Fibrobacterota</taxon>
        <taxon>Fibrobacteria</taxon>
        <taxon>Fibrobacterales</taxon>
        <taxon>Fibrobacteraceae</taxon>
        <taxon>Hallerella</taxon>
    </lineage>
</organism>
<dbReference type="Proteomes" id="UP000231134">
    <property type="component" value="Unassembled WGS sequence"/>
</dbReference>
<evidence type="ECO:0000313" key="1">
    <source>
        <dbReference type="EMBL" id="PJJ40354.1"/>
    </source>
</evidence>
<dbReference type="AlphaFoldDB" id="A0A2M9A3S8"/>
<reference evidence="1 2" key="1">
    <citation type="submission" date="2017-11" db="EMBL/GenBank/DDBJ databases">
        <title>Animal gut microbial communities from fecal samples from Wisconsin, USA.</title>
        <authorList>
            <person name="Neumann A."/>
        </authorList>
    </citation>
    <scope>NUCLEOTIDE SEQUENCE [LARGE SCALE GENOMIC DNA]</scope>
    <source>
        <strain evidence="1 2">UWS3</strain>
    </source>
</reference>
<keyword evidence="2" id="KW-1185">Reference proteome</keyword>
<name>A0A2M9A3S8_9BACT</name>
<accession>A0A2M9A3S8</accession>
<comment type="caution">
    <text evidence="1">The sequence shown here is derived from an EMBL/GenBank/DDBJ whole genome shotgun (WGS) entry which is preliminary data.</text>
</comment>
<sequence length="378" mass="40574">MLCGALGAFGLSACSNDSTAGRGIWDETENGLAVVIQGEAGMPIPSARVRLVSATAVVQDSAISDSTGTAYFEKRPDYGGHVEVSSDAGVARSAFASGDSSLVNTVRAPARLSGSLNAQNGELPSEVYLYGTSYKAPVASDGSFRFEGIPAGDYAILSAEETSYLYWNESRLVSDEETVVFLSAPSKDSVLIDDFEDNRGTNLFYALTGSGWWFTYGDSTSVISPSFPEHGLTREDAYAGNKSLHETFTMDSTAKNPYALVGFNIGTPPSEDSLHGYDLSKVDSVTFYVKGSGHVFMQFAGMDADLESLIWEMEFDIPSAEEWTQVAAVPGDDATWASIATNIKTINFLVTESADIWLDQVVFYGTSASDVFRVELKK</sequence>